<dbReference type="EMBL" id="LR797265">
    <property type="protein sequence ID" value="CAB4197425.1"/>
    <property type="molecule type" value="Genomic_DNA"/>
</dbReference>
<name>A0A6J7XC67_9CAUD</name>
<evidence type="ECO:0000313" key="2">
    <source>
        <dbReference type="EMBL" id="CAB4210241.1"/>
    </source>
</evidence>
<gene>
    <name evidence="1" type="ORF">UFOVP1306_13</name>
    <name evidence="2" type="ORF">UFOVP1422_15</name>
    <name evidence="3" type="ORF">UFOVP1519_51</name>
</gene>
<organism evidence="3">
    <name type="scientific">uncultured Caudovirales phage</name>
    <dbReference type="NCBI Taxonomy" id="2100421"/>
    <lineage>
        <taxon>Viruses</taxon>
        <taxon>Duplodnaviria</taxon>
        <taxon>Heunggongvirae</taxon>
        <taxon>Uroviricota</taxon>
        <taxon>Caudoviricetes</taxon>
        <taxon>Peduoviridae</taxon>
        <taxon>Maltschvirus</taxon>
        <taxon>Maltschvirus maltsch</taxon>
    </lineage>
</organism>
<accession>A0A6J7XC67</accession>
<reference evidence="3" key="1">
    <citation type="submission" date="2020-05" db="EMBL/GenBank/DDBJ databases">
        <authorList>
            <person name="Chiriac C."/>
            <person name="Salcher M."/>
            <person name="Ghai R."/>
            <person name="Kavagutti S V."/>
        </authorList>
    </citation>
    <scope>NUCLEOTIDE SEQUENCE</scope>
</reference>
<sequence length="204" mass="21624">MLLTYTEYRVITGDTTSATSAVTGALLEATNLIQELLSRTLEYGTVTESLQVTQTGLAFPTCVPVETISAASEASGSILYGGYAINIKSGPSATFDMIIERTQVATLFPFDSHVNFTYTGGYTTATLPTTIKRAIARVANGLLTATNYAGGAQRPVGAGSVSMGDISISYTSKGNLTGTAYTIDELVPGIVFSLREYDRKKWSN</sequence>
<evidence type="ECO:0000313" key="1">
    <source>
        <dbReference type="EMBL" id="CAB4197425.1"/>
    </source>
</evidence>
<protein>
    <submittedName>
        <fullName evidence="3">Uncharacterized protein</fullName>
    </submittedName>
</protein>
<evidence type="ECO:0000313" key="3">
    <source>
        <dbReference type="EMBL" id="CAB5227502.1"/>
    </source>
</evidence>
<dbReference type="EMBL" id="LR797368">
    <property type="protein sequence ID" value="CAB4210241.1"/>
    <property type="molecule type" value="Genomic_DNA"/>
</dbReference>
<dbReference type="EMBL" id="LR798370">
    <property type="protein sequence ID" value="CAB5227502.1"/>
    <property type="molecule type" value="Genomic_DNA"/>
</dbReference>
<proteinExistence type="predicted"/>